<feature type="region of interest" description="Disordered" evidence="1">
    <location>
        <begin position="18"/>
        <end position="45"/>
    </location>
</feature>
<reference evidence="2" key="1">
    <citation type="journal article" date="2020" name="G3 (Bethesda)">
        <title>High-Quality Assemblies for Three Invasive Social Wasps from the &lt;i&gt;Vespula&lt;/i&gt; Genus.</title>
        <authorList>
            <person name="Harrop T.W.R."/>
            <person name="Guhlin J."/>
            <person name="McLaughlin G.M."/>
            <person name="Permina E."/>
            <person name="Stockwell P."/>
            <person name="Gilligan J."/>
            <person name="Le Lec M.F."/>
            <person name="Gruber M.A.M."/>
            <person name="Quinn O."/>
            <person name="Lovegrove M."/>
            <person name="Duncan E.J."/>
            <person name="Remnant E.J."/>
            <person name="Van Eeckhoven J."/>
            <person name="Graham B."/>
            <person name="Knapp R.A."/>
            <person name="Langford K.W."/>
            <person name="Kronenberg Z."/>
            <person name="Press M.O."/>
            <person name="Eacker S.M."/>
            <person name="Wilson-Rankin E.E."/>
            <person name="Purcell J."/>
            <person name="Lester P.J."/>
            <person name="Dearden P.K."/>
        </authorList>
    </citation>
    <scope>NUCLEOTIDE SEQUENCE</scope>
    <source>
        <strain evidence="2">Linc-1</strain>
    </source>
</reference>
<proteinExistence type="predicted"/>
<gene>
    <name evidence="2" type="ORF">HZH68_007158</name>
</gene>
<keyword evidence="3" id="KW-1185">Reference proteome</keyword>
<accession>A0A834K761</accession>
<organism evidence="2 3">
    <name type="scientific">Vespula germanica</name>
    <name type="common">German yellow jacket</name>
    <name type="synonym">Paravespula germanica</name>
    <dbReference type="NCBI Taxonomy" id="30212"/>
    <lineage>
        <taxon>Eukaryota</taxon>
        <taxon>Metazoa</taxon>
        <taxon>Ecdysozoa</taxon>
        <taxon>Arthropoda</taxon>
        <taxon>Hexapoda</taxon>
        <taxon>Insecta</taxon>
        <taxon>Pterygota</taxon>
        <taxon>Neoptera</taxon>
        <taxon>Endopterygota</taxon>
        <taxon>Hymenoptera</taxon>
        <taxon>Apocrita</taxon>
        <taxon>Aculeata</taxon>
        <taxon>Vespoidea</taxon>
        <taxon>Vespidae</taxon>
        <taxon>Vespinae</taxon>
        <taxon>Vespula</taxon>
    </lineage>
</organism>
<dbReference type="AlphaFoldDB" id="A0A834K761"/>
<dbReference type="Proteomes" id="UP000617340">
    <property type="component" value="Unassembled WGS sequence"/>
</dbReference>
<feature type="compositionally biased region" description="Gly residues" evidence="1">
    <location>
        <begin position="27"/>
        <end position="45"/>
    </location>
</feature>
<evidence type="ECO:0000256" key="1">
    <source>
        <dbReference type="SAM" id="MobiDB-lite"/>
    </source>
</evidence>
<evidence type="ECO:0000313" key="3">
    <source>
        <dbReference type="Proteomes" id="UP000617340"/>
    </source>
</evidence>
<name>A0A834K761_VESGE</name>
<evidence type="ECO:0000313" key="2">
    <source>
        <dbReference type="EMBL" id="KAF7401338.1"/>
    </source>
</evidence>
<protein>
    <submittedName>
        <fullName evidence="2">Uncharacterized protein</fullName>
    </submittedName>
</protein>
<dbReference type="EMBL" id="JACSDZ010000006">
    <property type="protein sequence ID" value="KAF7401338.1"/>
    <property type="molecule type" value="Genomic_DNA"/>
</dbReference>
<sequence length="89" mass="9607">MGRRLRKVWREVRNYRKRDEEREEIGGGRGGGDGGGSSGSGSGCGDAGGGCAKGGGWCCRWWGKKENGGEGGENFSYAYLHRNNELVHK</sequence>
<comment type="caution">
    <text evidence="2">The sequence shown here is derived from an EMBL/GenBank/DDBJ whole genome shotgun (WGS) entry which is preliminary data.</text>
</comment>